<dbReference type="GO" id="GO:0005886">
    <property type="term" value="C:plasma membrane"/>
    <property type="evidence" value="ECO:0007669"/>
    <property type="project" value="UniProtKB-SubCell"/>
</dbReference>
<dbReference type="SUPFAM" id="SSF53850">
    <property type="entry name" value="Periplasmic binding protein-like II"/>
    <property type="match status" value="1"/>
</dbReference>
<organism evidence="8 9">
    <name type="scientific">Klebsiella pneumoniae</name>
    <dbReference type="NCBI Taxonomy" id="573"/>
    <lineage>
        <taxon>Bacteria</taxon>
        <taxon>Pseudomonadati</taxon>
        <taxon>Pseudomonadota</taxon>
        <taxon>Gammaproteobacteria</taxon>
        <taxon>Enterobacterales</taxon>
        <taxon>Enterobacteriaceae</taxon>
        <taxon>Klebsiella/Raoultella group</taxon>
        <taxon>Klebsiella</taxon>
        <taxon>Klebsiella pneumoniae complex</taxon>
    </lineage>
</organism>
<sequence>MRQALLHATNARQVVETLFSANYPQATSVLASSAAGYVNLSDKLTFDQAKARQLLDDAGWKPAADGIRSKDGQRLALTVYESLPQPQNKEVLQLIAQQWRQVGVALTVKAGDAGSRTLDNLDPQKTPLTVSEVGRADPDVVKSMFFPNNRDALLQKGGSSDKVQRFRDDKLNDLLTGISAAVEPQQRLQLTGDAQRYLIDNAYVILFSKSRRCSPARRGSKASASRPSVVRRSTARGWTSTKRPVMSAYLLRRFGQGLLVLWAAFTLTFFLLQVLPGDAVLIKFQNPDLGLSSAQIAEMRLAYGADSPLWRQYLHTLLAMLHGDFGYSLQAGLAVSSLIASNLPDTLSLALPAFLLAVALAFALAFASRLPGLRWLSNFLQSLPVLFISLPTFLVGYRPDPALLVSVALDPGNQPRPTGRTDFTGYRRRAAHLRPAGADPDAQHGSGGGSALRRGRPRQGHERNGRPLAPCDGECPAAGAEYCRAAARRTDCRGADHRDRFSAAAASASLTQQAVNNQDIAVLQAVVMISALGFVLINLLVDLVMPRLDPRLHLQTGGAK</sequence>
<dbReference type="InterPro" id="IPR045621">
    <property type="entry name" value="BPD_transp_1_N"/>
</dbReference>
<evidence type="ECO:0000259" key="7">
    <source>
        <dbReference type="Pfam" id="PF19300"/>
    </source>
</evidence>
<accession>A0A3S5DGU2</accession>
<feature type="domain" description="ABC transporter type 1 GsiC-like N-terminal" evidence="7">
    <location>
        <begin position="246"/>
        <end position="350"/>
    </location>
</feature>
<evidence type="ECO:0000256" key="4">
    <source>
        <dbReference type="SAM" id="MobiDB-lite"/>
    </source>
</evidence>
<feature type="transmembrane region" description="Helical" evidence="5">
    <location>
        <begin position="347"/>
        <end position="367"/>
    </location>
</feature>
<comment type="subcellular location">
    <subcellularLocation>
        <location evidence="1">Cell membrane</location>
        <topology evidence="1">Multi-pass membrane protein</topology>
    </subcellularLocation>
</comment>
<reference evidence="8 9" key="1">
    <citation type="submission" date="2018-12" db="EMBL/GenBank/DDBJ databases">
        <authorList>
            <consortium name="Pathogen Informatics"/>
        </authorList>
    </citation>
    <scope>NUCLEOTIDE SEQUENCE [LARGE SCALE GENOMIC DNA]</scope>
    <source>
        <strain evidence="8 9">NCTC13635</strain>
    </source>
</reference>
<name>A0A3S5DGU2_KLEPN</name>
<dbReference type="AlphaFoldDB" id="A0A3S5DGU2"/>
<feature type="transmembrane region" description="Helical" evidence="5">
    <location>
        <begin position="379"/>
        <end position="397"/>
    </location>
</feature>
<evidence type="ECO:0000259" key="6">
    <source>
        <dbReference type="Pfam" id="PF00496"/>
    </source>
</evidence>
<evidence type="ECO:0000256" key="5">
    <source>
        <dbReference type="SAM" id="Phobius"/>
    </source>
</evidence>
<dbReference type="PANTHER" id="PTHR43163">
    <property type="entry name" value="DIPEPTIDE TRANSPORT SYSTEM PERMEASE PROTEIN DPPB-RELATED"/>
    <property type="match status" value="1"/>
</dbReference>
<gene>
    <name evidence="8" type="primary">dppB_1</name>
    <name evidence="8" type="ORF">NCTC13635_00092</name>
</gene>
<feature type="region of interest" description="Disordered" evidence="4">
    <location>
        <begin position="434"/>
        <end position="471"/>
    </location>
</feature>
<dbReference type="Gene3D" id="3.10.105.10">
    <property type="entry name" value="Dipeptide-binding Protein, Domain 3"/>
    <property type="match status" value="1"/>
</dbReference>
<evidence type="ECO:0000256" key="3">
    <source>
        <dbReference type="ARBA" id="ARBA00022475"/>
    </source>
</evidence>
<evidence type="ECO:0000256" key="1">
    <source>
        <dbReference type="ARBA" id="ARBA00004651"/>
    </source>
</evidence>
<dbReference type="InterPro" id="IPR000914">
    <property type="entry name" value="SBP_5_dom"/>
</dbReference>
<proteinExistence type="predicted"/>
<keyword evidence="5" id="KW-1133">Transmembrane helix</keyword>
<feature type="domain" description="Solute-binding protein family 5" evidence="6">
    <location>
        <begin position="2"/>
        <end position="140"/>
    </location>
</feature>
<keyword evidence="5" id="KW-0472">Membrane</keyword>
<evidence type="ECO:0000313" key="8">
    <source>
        <dbReference type="EMBL" id="VEA98813.1"/>
    </source>
</evidence>
<keyword evidence="3" id="KW-1003">Cell membrane</keyword>
<feature type="transmembrane region" description="Helical" evidence="5">
    <location>
        <begin position="520"/>
        <end position="541"/>
    </location>
</feature>
<dbReference type="Proteomes" id="UP000282433">
    <property type="component" value="Chromosome"/>
</dbReference>
<evidence type="ECO:0000313" key="9">
    <source>
        <dbReference type="Proteomes" id="UP000282433"/>
    </source>
</evidence>
<dbReference type="Pfam" id="PF00496">
    <property type="entry name" value="SBP_bac_5"/>
    <property type="match status" value="1"/>
</dbReference>
<feature type="transmembrane region" description="Helical" evidence="5">
    <location>
        <begin position="257"/>
        <end position="275"/>
    </location>
</feature>
<evidence type="ECO:0000256" key="2">
    <source>
        <dbReference type="ARBA" id="ARBA00022448"/>
    </source>
</evidence>
<keyword evidence="5" id="KW-0812">Transmembrane</keyword>
<protein>
    <submittedName>
        <fullName evidence="8">ABC-type dipeptide transport system</fullName>
    </submittedName>
</protein>
<dbReference type="EMBL" id="LR134162">
    <property type="protein sequence ID" value="VEA98813.1"/>
    <property type="molecule type" value="Genomic_DNA"/>
</dbReference>
<dbReference type="Pfam" id="PF19300">
    <property type="entry name" value="BPD_transp_1_N"/>
    <property type="match status" value="1"/>
</dbReference>
<keyword evidence="2" id="KW-0813">Transport</keyword>
<dbReference type="PANTHER" id="PTHR43163:SF6">
    <property type="entry name" value="DIPEPTIDE TRANSPORT SYSTEM PERMEASE PROTEIN DPPB-RELATED"/>
    <property type="match status" value="1"/>
</dbReference>